<evidence type="ECO:0000256" key="4">
    <source>
        <dbReference type="ARBA" id="ARBA00023136"/>
    </source>
</evidence>
<evidence type="ECO:0000256" key="5">
    <source>
        <dbReference type="SAM" id="Phobius"/>
    </source>
</evidence>
<reference evidence="7" key="1">
    <citation type="submission" date="2021-08" db="EMBL/GenBank/DDBJ databases">
        <authorList>
            <person name="Nwanade C."/>
            <person name="Wang M."/>
            <person name="Masoudi A."/>
            <person name="Yu Z."/>
            <person name="Liu J."/>
        </authorList>
    </citation>
    <scope>NUCLEOTIDE SEQUENCE</scope>
    <source>
        <strain evidence="7">S166</strain>
    </source>
</reference>
<name>A0ABY5WNR2_9RHOB</name>
<dbReference type="InterPro" id="IPR006977">
    <property type="entry name" value="Yip1_dom"/>
</dbReference>
<comment type="subcellular location">
    <subcellularLocation>
        <location evidence="1">Membrane</location>
        <topology evidence="1">Multi-pass membrane protein</topology>
    </subcellularLocation>
</comment>
<feature type="transmembrane region" description="Helical" evidence="5">
    <location>
        <begin position="103"/>
        <end position="130"/>
    </location>
</feature>
<sequence>MSVTTDIPATYKGPRKVFARLLSMGAREDRLLVFLLAGCVLTFVAQMPKLAREAHLTGQELNMLLGGALLGIVFIAPLFLYVLALVAHWIARAAGGQGDAYRARLALFWAFLASSPLILLNGLVAGFIGAGAALNLVGALWCVVFLWFWISGMIQGYWTRS</sequence>
<evidence type="ECO:0000313" key="7">
    <source>
        <dbReference type="EMBL" id="UWQ43173.1"/>
    </source>
</evidence>
<feature type="transmembrane region" description="Helical" evidence="5">
    <location>
        <begin position="68"/>
        <end position="91"/>
    </location>
</feature>
<dbReference type="Proteomes" id="UP001058514">
    <property type="component" value="Chromosome"/>
</dbReference>
<dbReference type="EMBL" id="CP081051">
    <property type="protein sequence ID" value="UWQ43173.1"/>
    <property type="molecule type" value="Genomic_DNA"/>
</dbReference>
<evidence type="ECO:0000256" key="1">
    <source>
        <dbReference type="ARBA" id="ARBA00004141"/>
    </source>
</evidence>
<evidence type="ECO:0000256" key="2">
    <source>
        <dbReference type="ARBA" id="ARBA00022692"/>
    </source>
</evidence>
<feature type="transmembrane region" description="Helical" evidence="5">
    <location>
        <begin position="136"/>
        <end position="158"/>
    </location>
</feature>
<gene>
    <name evidence="7" type="ORF">K3718_08840</name>
</gene>
<evidence type="ECO:0000256" key="3">
    <source>
        <dbReference type="ARBA" id="ARBA00022989"/>
    </source>
</evidence>
<protein>
    <submittedName>
        <fullName evidence="7">YIP1 family protein</fullName>
    </submittedName>
</protein>
<feature type="transmembrane region" description="Helical" evidence="5">
    <location>
        <begin position="31"/>
        <end position="48"/>
    </location>
</feature>
<dbReference type="RefSeq" id="WP_141890297.1">
    <property type="nucleotide sequence ID" value="NZ_CP041159.1"/>
</dbReference>
<feature type="domain" description="Yip1" evidence="6">
    <location>
        <begin position="14"/>
        <end position="148"/>
    </location>
</feature>
<evidence type="ECO:0000259" key="6">
    <source>
        <dbReference type="Pfam" id="PF04893"/>
    </source>
</evidence>
<organism evidence="7 8">
    <name type="scientific">Leisingera aquaemixtae</name>
    <dbReference type="NCBI Taxonomy" id="1396826"/>
    <lineage>
        <taxon>Bacteria</taxon>
        <taxon>Pseudomonadati</taxon>
        <taxon>Pseudomonadota</taxon>
        <taxon>Alphaproteobacteria</taxon>
        <taxon>Rhodobacterales</taxon>
        <taxon>Roseobacteraceae</taxon>
        <taxon>Leisingera</taxon>
    </lineage>
</organism>
<proteinExistence type="predicted"/>
<dbReference type="Pfam" id="PF04893">
    <property type="entry name" value="Yip1"/>
    <property type="match status" value="1"/>
</dbReference>
<keyword evidence="2 5" id="KW-0812">Transmembrane</keyword>
<accession>A0ABY5WNR2</accession>
<keyword evidence="4 5" id="KW-0472">Membrane</keyword>
<keyword evidence="8" id="KW-1185">Reference proteome</keyword>
<evidence type="ECO:0000313" key="8">
    <source>
        <dbReference type="Proteomes" id="UP001058514"/>
    </source>
</evidence>
<keyword evidence="3 5" id="KW-1133">Transmembrane helix</keyword>